<dbReference type="Proteomes" id="UP000320333">
    <property type="component" value="Unassembled WGS sequence"/>
</dbReference>
<keyword evidence="2" id="KW-0349">Heme</keyword>
<dbReference type="InterPro" id="IPR050577">
    <property type="entry name" value="MAPR/NEUFC/NENF-like"/>
</dbReference>
<evidence type="ECO:0000259" key="8">
    <source>
        <dbReference type="SMART" id="SM01117"/>
    </source>
</evidence>
<dbReference type="AlphaFoldDB" id="A0A507FHL9"/>
<feature type="domain" description="Cytochrome b5 heme-binding" evidence="8">
    <location>
        <begin position="54"/>
        <end position="155"/>
    </location>
</feature>
<dbReference type="InterPro" id="IPR001199">
    <property type="entry name" value="Cyt_B5-like_heme/steroid-bd"/>
</dbReference>
<comment type="caution">
    <text evidence="9">The sequence shown here is derived from an EMBL/GenBank/DDBJ whole genome shotgun (WGS) entry which is preliminary data.</text>
</comment>
<dbReference type="FunFam" id="3.10.120.10:FF:000003">
    <property type="entry name" value="membrane-associated progesterone receptor component 1"/>
    <property type="match status" value="1"/>
</dbReference>
<evidence type="ECO:0000256" key="3">
    <source>
        <dbReference type="ARBA" id="ARBA00022723"/>
    </source>
</evidence>
<proteinExistence type="inferred from homology"/>
<reference evidence="9 10" key="1">
    <citation type="journal article" date="2019" name="Sci. Rep.">
        <title>Comparative genomics of chytrid fungi reveal insights into the obligate biotrophic and pathogenic lifestyle of Synchytrium endobioticum.</title>
        <authorList>
            <person name="van de Vossenberg B.T.L.H."/>
            <person name="Warris S."/>
            <person name="Nguyen H.D.T."/>
            <person name="van Gent-Pelzer M.P.E."/>
            <person name="Joly D.L."/>
            <person name="van de Geest H.C."/>
            <person name="Bonants P.J.M."/>
            <person name="Smith D.S."/>
            <person name="Levesque C.A."/>
            <person name="van der Lee T.A.J."/>
        </authorList>
    </citation>
    <scope>NUCLEOTIDE SEQUENCE [LARGE SCALE GENOMIC DNA]</scope>
    <source>
        <strain evidence="9 10">CBS 675.73</strain>
    </source>
</reference>
<evidence type="ECO:0000256" key="5">
    <source>
        <dbReference type="ARBA" id="ARBA00023004"/>
    </source>
</evidence>
<dbReference type="GO" id="GO:0046872">
    <property type="term" value="F:metal ion binding"/>
    <property type="evidence" value="ECO:0007669"/>
    <property type="project" value="UniProtKB-KW"/>
</dbReference>
<organism evidence="9 10">
    <name type="scientific">Chytriomyces confervae</name>
    <dbReference type="NCBI Taxonomy" id="246404"/>
    <lineage>
        <taxon>Eukaryota</taxon>
        <taxon>Fungi</taxon>
        <taxon>Fungi incertae sedis</taxon>
        <taxon>Chytridiomycota</taxon>
        <taxon>Chytridiomycota incertae sedis</taxon>
        <taxon>Chytridiomycetes</taxon>
        <taxon>Chytridiales</taxon>
        <taxon>Chytriomycetaceae</taxon>
        <taxon>Chytriomyces</taxon>
    </lineage>
</organism>
<dbReference type="SMART" id="SM01117">
    <property type="entry name" value="Cyt-b5"/>
    <property type="match status" value="1"/>
</dbReference>
<dbReference type="PANTHER" id="PTHR10281">
    <property type="entry name" value="MEMBRANE-ASSOCIATED PROGESTERONE RECEPTOR COMPONENT-RELATED"/>
    <property type="match status" value="1"/>
</dbReference>
<evidence type="ECO:0000256" key="4">
    <source>
        <dbReference type="ARBA" id="ARBA00022824"/>
    </source>
</evidence>
<dbReference type="Gene3D" id="3.10.120.10">
    <property type="entry name" value="Cytochrome b5-like heme/steroid binding domain"/>
    <property type="match status" value="1"/>
</dbReference>
<dbReference type="STRING" id="246404.A0A507FHL9"/>
<evidence type="ECO:0000256" key="6">
    <source>
        <dbReference type="ARBA" id="ARBA00038357"/>
    </source>
</evidence>
<keyword evidence="10" id="KW-1185">Reference proteome</keyword>
<keyword evidence="7" id="KW-0472">Membrane</keyword>
<gene>
    <name evidence="9" type="ORF">CcCBS67573_g02935</name>
</gene>
<protein>
    <recommendedName>
        <fullName evidence="8">Cytochrome b5 heme-binding domain-containing protein</fullName>
    </recommendedName>
</protein>
<sequence>MSIVQQLVNNPLNWALGAVVVYFAFAVTSGPSSRRGRSVVPPPKHPDIIELRNYTPKELSQFDGRASKKIYLAVKGSVFDVSSGASFYGPDGMYGNFAGRDASRGLAKDSFDAEMVQSLDLPIDTLADLDPSEVETLSGWFQFFSGKYTLVGYLVNEE</sequence>
<keyword evidence="3" id="KW-0479">Metal-binding</keyword>
<evidence type="ECO:0000256" key="2">
    <source>
        <dbReference type="ARBA" id="ARBA00022617"/>
    </source>
</evidence>
<dbReference type="InterPro" id="IPR036400">
    <property type="entry name" value="Cyt_B5-like_heme/steroid_sf"/>
</dbReference>
<comment type="similarity">
    <text evidence="6">Belongs to the cytochrome b5 family. MAPR subfamily.</text>
</comment>
<evidence type="ECO:0000256" key="7">
    <source>
        <dbReference type="SAM" id="Phobius"/>
    </source>
</evidence>
<dbReference type="EMBL" id="QEAP01000068">
    <property type="protein sequence ID" value="TPX75793.1"/>
    <property type="molecule type" value="Genomic_DNA"/>
</dbReference>
<dbReference type="PANTHER" id="PTHR10281:SF72">
    <property type="entry name" value="NEUDESIN"/>
    <property type="match status" value="1"/>
</dbReference>
<feature type="transmembrane region" description="Helical" evidence="7">
    <location>
        <begin position="12"/>
        <end position="28"/>
    </location>
</feature>
<name>A0A507FHL9_9FUNG</name>
<keyword evidence="5" id="KW-0408">Iron</keyword>
<accession>A0A507FHL9</accession>
<dbReference type="OrthoDB" id="547796at2759"/>
<keyword evidence="7" id="KW-1133">Transmembrane helix</keyword>
<dbReference type="GO" id="GO:0005783">
    <property type="term" value="C:endoplasmic reticulum"/>
    <property type="evidence" value="ECO:0007669"/>
    <property type="project" value="UniProtKB-SubCell"/>
</dbReference>
<keyword evidence="7" id="KW-0812">Transmembrane</keyword>
<evidence type="ECO:0000313" key="10">
    <source>
        <dbReference type="Proteomes" id="UP000320333"/>
    </source>
</evidence>
<comment type="subcellular location">
    <subcellularLocation>
        <location evidence="1">Endoplasmic reticulum</location>
    </subcellularLocation>
</comment>
<dbReference type="Pfam" id="PF00173">
    <property type="entry name" value="Cyt-b5"/>
    <property type="match status" value="1"/>
</dbReference>
<keyword evidence="4" id="KW-0256">Endoplasmic reticulum</keyword>
<dbReference type="GO" id="GO:0016020">
    <property type="term" value="C:membrane"/>
    <property type="evidence" value="ECO:0007669"/>
    <property type="project" value="TreeGrafter"/>
</dbReference>
<evidence type="ECO:0000313" key="9">
    <source>
        <dbReference type="EMBL" id="TPX75793.1"/>
    </source>
</evidence>
<dbReference type="GO" id="GO:0020037">
    <property type="term" value="F:heme binding"/>
    <property type="evidence" value="ECO:0007669"/>
    <property type="project" value="UniProtKB-ARBA"/>
</dbReference>
<evidence type="ECO:0000256" key="1">
    <source>
        <dbReference type="ARBA" id="ARBA00004240"/>
    </source>
</evidence>
<dbReference type="SUPFAM" id="SSF55856">
    <property type="entry name" value="Cytochrome b5-like heme/steroid binding domain"/>
    <property type="match status" value="1"/>
</dbReference>